<dbReference type="PANTHER" id="PTHR11774:SF4">
    <property type="entry name" value="GERANYLGERANYL TRANSFERASE TYPE-1 SUBUNIT BETA"/>
    <property type="match status" value="1"/>
</dbReference>
<reference evidence="9 10" key="1">
    <citation type="submission" date="2017-12" db="EMBL/GenBank/DDBJ databases">
        <title>Sequencing, de novo assembly and annotation of complete genome of a new Thraustochytrid species, strain FCC1311.</title>
        <authorList>
            <person name="Sedici K."/>
            <person name="Godart F."/>
            <person name="Aiese Cigliano R."/>
            <person name="Sanseverino W."/>
            <person name="Barakat M."/>
            <person name="Ortet P."/>
            <person name="Marechal E."/>
            <person name="Cagnac O."/>
            <person name="Amato A."/>
        </authorList>
    </citation>
    <scope>NUCLEOTIDE SEQUENCE [LARGE SCALE GENOMIC DNA]</scope>
</reference>
<dbReference type="PANTHER" id="PTHR11774">
    <property type="entry name" value="GERANYLGERANYL TRANSFERASE TYPE BETA SUBUNIT"/>
    <property type="match status" value="1"/>
</dbReference>
<name>A0A2R5GP77_9STRA</name>
<evidence type="ECO:0000256" key="4">
    <source>
        <dbReference type="ARBA" id="ARBA00022679"/>
    </source>
</evidence>
<keyword evidence="5" id="KW-0479">Metal-binding</keyword>
<dbReference type="GO" id="GO:0046872">
    <property type="term" value="F:metal ion binding"/>
    <property type="evidence" value="ECO:0007669"/>
    <property type="project" value="UniProtKB-KW"/>
</dbReference>
<keyword evidence="7" id="KW-0862">Zinc</keyword>
<organism evidence="9 10">
    <name type="scientific">Hondaea fermentalgiana</name>
    <dbReference type="NCBI Taxonomy" id="2315210"/>
    <lineage>
        <taxon>Eukaryota</taxon>
        <taxon>Sar</taxon>
        <taxon>Stramenopiles</taxon>
        <taxon>Bigyra</taxon>
        <taxon>Labyrinthulomycetes</taxon>
        <taxon>Thraustochytrida</taxon>
        <taxon>Thraustochytriidae</taxon>
        <taxon>Hondaea</taxon>
    </lineage>
</organism>
<dbReference type="OrthoDB" id="24893at2759"/>
<dbReference type="InterPro" id="IPR001330">
    <property type="entry name" value="Prenyltrans"/>
</dbReference>
<dbReference type="Proteomes" id="UP000241890">
    <property type="component" value="Unassembled WGS sequence"/>
</dbReference>
<evidence type="ECO:0000313" key="10">
    <source>
        <dbReference type="Proteomes" id="UP000241890"/>
    </source>
</evidence>
<dbReference type="AlphaFoldDB" id="A0A2R5GP77"/>
<keyword evidence="4 9" id="KW-0808">Transferase</keyword>
<sequence>MEGGDGAAAAAAAAAAAHSAESELVRDDVTREAHIRYFSMFLGLVPKAYTSLDTSRLMMVYFAVNALDMLGALDRLKNRQEIIDWVYMQQVVVVDGQNGPGCGGFLGGGFLGPMGSCSSSNSSNNNNAEDEADGVSKYHQAHVSMTYCALLVLAILGDDYSRVDRAAAVAGLRSLQQPDGSFQAVAMGTENDMRFVFCACAVSFMLQDFSGIDVDKTARFILASQSYDGGFGILPNQETHAGAIYTAVGSLALLGRLDDIDRESLERFLVSRQVQGFNGRINKVPDTCYTFWVGGSMQMLNRVDWIDVESTRAFLLSCQSPIGGFSKHPGKPPEAYPDILHSHYAVTGLSLIAEPGFAAIDCSLGITTRAYSSSSFYNKGGSGPLTGMGTPYRPPTDLQVVTTDA</sequence>
<keyword evidence="6" id="KW-0677">Repeat</keyword>
<dbReference type="Gene3D" id="1.50.10.20">
    <property type="match status" value="1"/>
</dbReference>
<proteinExistence type="inferred from homology"/>
<comment type="similarity">
    <text evidence="2">Belongs to the protein prenyltransferase subunit beta family.</text>
</comment>
<dbReference type="Pfam" id="PF00432">
    <property type="entry name" value="Prenyltrans"/>
    <property type="match status" value="1"/>
</dbReference>
<evidence type="ECO:0000256" key="7">
    <source>
        <dbReference type="ARBA" id="ARBA00022833"/>
    </source>
</evidence>
<evidence type="ECO:0000256" key="5">
    <source>
        <dbReference type="ARBA" id="ARBA00022723"/>
    </source>
</evidence>
<feature type="domain" description="Prenyltransferase alpha-alpha toroid" evidence="8">
    <location>
        <begin position="30"/>
        <end position="365"/>
    </location>
</feature>
<comment type="cofactor">
    <cofactor evidence="1">
        <name>Zn(2+)</name>
        <dbReference type="ChEBI" id="CHEBI:29105"/>
    </cofactor>
</comment>
<dbReference type="GO" id="GO:0004662">
    <property type="term" value="F:CAAX-protein geranylgeranyltransferase activity"/>
    <property type="evidence" value="ECO:0007669"/>
    <property type="project" value="TreeGrafter"/>
</dbReference>
<evidence type="ECO:0000256" key="6">
    <source>
        <dbReference type="ARBA" id="ARBA00022737"/>
    </source>
</evidence>
<accession>A0A2R5GP77</accession>
<evidence type="ECO:0000256" key="3">
    <source>
        <dbReference type="ARBA" id="ARBA00022602"/>
    </source>
</evidence>
<evidence type="ECO:0000313" key="9">
    <source>
        <dbReference type="EMBL" id="GBG32677.1"/>
    </source>
</evidence>
<keyword evidence="10" id="KW-1185">Reference proteome</keyword>
<protein>
    <submittedName>
        <fullName evidence="9">Geranylgeranyl transferase type-1 subunit beta</fullName>
    </submittedName>
</protein>
<dbReference type="EMBL" id="BEYU01000127">
    <property type="protein sequence ID" value="GBG32677.1"/>
    <property type="molecule type" value="Genomic_DNA"/>
</dbReference>
<keyword evidence="3" id="KW-0637">Prenyltransferase</keyword>
<dbReference type="InParanoid" id="A0A2R5GP77"/>
<comment type="caution">
    <text evidence="9">The sequence shown here is derived from an EMBL/GenBank/DDBJ whole genome shotgun (WGS) entry which is preliminary data.</text>
</comment>
<gene>
    <name evidence="9" type="ORF">FCC1311_089022</name>
</gene>
<dbReference type="GO" id="GO:0005953">
    <property type="term" value="C:CAAX-protein geranylgeranyltransferase complex"/>
    <property type="evidence" value="ECO:0007669"/>
    <property type="project" value="TreeGrafter"/>
</dbReference>
<dbReference type="SUPFAM" id="SSF48239">
    <property type="entry name" value="Terpenoid cyclases/Protein prenyltransferases"/>
    <property type="match status" value="1"/>
</dbReference>
<evidence type="ECO:0000259" key="8">
    <source>
        <dbReference type="Pfam" id="PF00432"/>
    </source>
</evidence>
<dbReference type="InterPro" id="IPR008930">
    <property type="entry name" value="Terpenoid_cyclase/PrenylTrfase"/>
</dbReference>
<evidence type="ECO:0000256" key="1">
    <source>
        <dbReference type="ARBA" id="ARBA00001947"/>
    </source>
</evidence>
<evidence type="ECO:0000256" key="2">
    <source>
        <dbReference type="ARBA" id="ARBA00010497"/>
    </source>
</evidence>
<dbReference type="InterPro" id="IPR045089">
    <property type="entry name" value="PGGT1B-like"/>
</dbReference>